<dbReference type="AlphaFoldDB" id="A0A1Q8R0G7"/>
<dbReference type="SUPFAM" id="SSF51658">
    <property type="entry name" value="Xylose isomerase-like"/>
    <property type="match status" value="1"/>
</dbReference>
<name>A0A1Q8R0G7_9FIRM</name>
<gene>
    <name evidence="2" type="ORF">DSOL_0839</name>
</gene>
<evidence type="ECO:0000259" key="1">
    <source>
        <dbReference type="Pfam" id="PF01261"/>
    </source>
</evidence>
<evidence type="ECO:0000313" key="3">
    <source>
        <dbReference type="Proteomes" id="UP000186102"/>
    </source>
</evidence>
<evidence type="ECO:0000313" key="2">
    <source>
        <dbReference type="EMBL" id="OLN33112.1"/>
    </source>
</evidence>
<proteinExistence type="predicted"/>
<dbReference type="GO" id="GO:0016853">
    <property type="term" value="F:isomerase activity"/>
    <property type="evidence" value="ECO:0007669"/>
    <property type="project" value="UniProtKB-KW"/>
</dbReference>
<dbReference type="OrthoDB" id="9801960at2"/>
<dbReference type="PANTHER" id="PTHR12110">
    <property type="entry name" value="HYDROXYPYRUVATE ISOMERASE"/>
    <property type="match status" value="1"/>
</dbReference>
<reference evidence="2 3" key="1">
    <citation type="submission" date="2016-09" db="EMBL/GenBank/DDBJ databases">
        <title>Complete genome of Desulfosporosinus sp. OL.</title>
        <authorList>
            <person name="Mardanov A."/>
            <person name="Beletsky A."/>
            <person name="Panova A."/>
            <person name="Karnachuk O."/>
            <person name="Ravin N."/>
        </authorList>
    </citation>
    <scope>NUCLEOTIDE SEQUENCE [LARGE SCALE GENOMIC DNA]</scope>
    <source>
        <strain evidence="2 3">OL</strain>
    </source>
</reference>
<dbReference type="STRING" id="1888891.DSOL_0839"/>
<protein>
    <submittedName>
        <fullName evidence="2">Sugar phosphate isomerase</fullName>
    </submittedName>
</protein>
<dbReference type="Pfam" id="PF01261">
    <property type="entry name" value="AP_endonuc_2"/>
    <property type="match status" value="1"/>
</dbReference>
<dbReference type="InterPro" id="IPR013022">
    <property type="entry name" value="Xyl_isomerase-like_TIM-brl"/>
</dbReference>
<dbReference type="Gene3D" id="3.20.20.150">
    <property type="entry name" value="Divalent-metal-dependent TIM barrel enzymes"/>
    <property type="match status" value="1"/>
</dbReference>
<dbReference type="InterPro" id="IPR036237">
    <property type="entry name" value="Xyl_isomerase-like_sf"/>
</dbReference>
<organism evidence="2 3">
    <name type="scientific">Desulfosporosinus metallidurans</name>
    <dbReference type="NCBI Taxonomy" id="1888891"/>
    <lineage>
        <taxon>Bacteria</taxon>
        <taxon>Bacillati</taxon>
        <taxon>Bacillota</taxon>
        <taxon>Clostridia</taxon>
        <taxon>Eubacteriales</taxon>
        <taxon>Desulfitobacteriaceae</taxon>
        <taxon>Desulfosporosinus</taxon>
    </lineage>
</organism>
<dbReference type="EMBL" id="MLBF01000004">
    <property type="protein sequence ID" value="OLN33112.1"/>
    <property type="molecule type" value="Genomic_DNA"/>
</dbReference>
<keyword evidence="3" id="KW-1185">Reference proteome</keyword>
<dbReference type="InterPro" id="IPR050312">
    <property type="entry name" value="IolE/XylAMocC-like"/>
</dbReference>
<keyword evidence="2" id="KW-0413">Isomerase</keyword>
<comment type="caution">
    <text evidence="2">The sequence shown here is derived from an EMBL/GenBank/DDBJ whole genome shotgun (WGS) entry which is preliminary data.</text>
</comment>
<feature type="domain" description="Xylose isomerase-like TIM barrel" evidence="1">
    <location>
        <begin position="23"/>
        <end position="247"/>
    </location>
</feature>
<sequence>MRHQYPLGIFSWFGFVLPFQERLRLIKEAGFTTTSIWWEDEDTPWPVKKESMPQLVRDMGLVLENLHVPYNNSSELWSERDSVRSEFIQRHIRWLNDCATHRIPMMVMHLTEGVDPPAPNGDGTKSFRELVKVAEELGIMIAIENTRRSDNVPYLLSKIQSNYLGFCYDSSHHFLSDKQDFNLLENFGERLVATHLSDNDGLEDRHWLPGHGIIDWVMVAQHFPTGYRRCLTLEAYPTTEEREESPEIYLKRAIQKVKNLRDQLGIEGLSG</sequence>
<accession>A0A1Q8R0G7</accession>
<dbReference type="RefSeq" id="WP_075363638.1">
    <property type="nucleotide sequence ID" value="NZ_MLBF01000004.1"/>
</dbReference>
<dbReference type="Proteomes" id="UP000186102">
    <property type="component" value="Unassembled WGS sequence"/>
</dbReference>